<sequence>MRLQTKLTLLLCALTSIILLLLSLAFREMLLDTYKKQEGSKALNLAQMVAAIPDVREAFAEPDPSLILQPMVEEIRRRTDAEFIVVGNAEGIRYAHPNAKLIGQPMVGGDNGPVFAGQSIVSEATGTLGPSLRGKTPVYGADGSIIGVVSVGILTEDIERKSRRFLLPIAALALAALALSALGAALIARHVKRAIHGLEPEDIGRLYREQEAVLESVREGIVAVNNRGEATLLNQQAMRMLGLEDRAQLLGRPARGILPDAAFPRPGESEAAAYGEEAIVGTRAVIVSRVPVKDAGGRVVGAVSSFRDQSELYLLTQQLSQMQQYADGLRAQTHEFSNKLHTISGLLQLDQYREAVAFIARESDSHSSRIGTILKEIPDPVIGGLLLGKINRAQELRVELEVDEDSTFRDVPPELDRSQLVTILGNLIDNALEAVSHDGEGRVAVLLTDLGPDLVLEVEDNGCGIPEEAAERIFEVGYSTKSKERRGYGLALVQRSVRQLGGWLEFQPGERGGTRFTVAIPKQRSDSP</sequence>
<keyword evidence="9 16" id="KW-0418">Kinase</keyword>
<evidence type="ECO:0000256" key="3">
    <source>
        <dbReference type="ARBA" id="ARBA00012438"/>
    </source>
</evidence>
<comment type="catalytic activity">
    <reaction evidence="1">
        <text>ATP + protein L-histidine = ADP + protein N-phospho-L-histidine.</text>
        <dbReference type="EC" id="2.7.13.3"/>
    </reaction>
</comment>
<keyword evidence="6 16" id="KW-0808">Transferase</keyword>
<accession>A0A2N5NCR8</accession>
<dbReference type="SUPFAM" id="SSF55874">
    <property type="entry name" value="ATPase domain of HSP90 chaperone/DNA topoisomerase II/histidine kinase"/>
    <property type="match status" value="1"/>
</dbReference>
<evidence type="ECO:0000313" key="17">
    <source>
        <dbReference type="Proteomes" id="UP000234789"/>
    </source>
</evidence>
<evidence type="ECO:0000256" key="9">
    <source>
        <dbReference type="ARBA" id="ARBA00022777"/>
    </source>
</evidence>
<evidence type="ECO:0000256" key="5">
    <source>
        <dbReference type="ARBA" id="ARBA00022553"/>
    </source>
</evidence>
<keyword evidence="4" id="KW-1003">Cell membrane</keyword>
<dbReference type="InterPro" id="IPR035965">
    <property type="entry name" value="PAS-like_dom_sf"/>
</dbReference>
<feature type="transmembrane region" description="Helical" evidence="14">
    <location>
        <begin position="165"/>
        <end position="188"/>
    </location>
</feature>
<feature type="domain" description="Histidine kinase" evidence="15">
    <location>
        <begin position="331"/>
        <end position="524"/>
    </location>
</feature>
<dbReference type="InterPro" id="IPR016120">
    <property type="entry name" value="Sig_transdc_His_kin_SpoOB"/>
</dbReference>
<dbReference type="SUPFAM" id="SSF55785">
    <property type="entry name" value="PYP-like sensor domain (PAS domain)"/>
    <property type="match status" value="1"/>
</dbReference>
<dbReference type="SMART" id="SM00387">
    <property type="entry name" value="HATPase_c"/>
    <property type="match status" value="1"/>
</dbReference>
<dbReference type="PRINTS" id="PR00344">
    <property type="entry name" value="BCTRLSENSOR"/>
</dbReference>
<dbReference type="CDD" id="cd16915">
    <property type="entry name" value="HATPase_DpiB-CitA-like"/>
    <property type="match status" value="1"/>
</dbReference>
<dbReference type="PANTHER" id="PTHR43065:SF10">
    <property type="entry name" value="PEROXIDE STRESS-ACTIVATED HISTIDINE KINASE MAK3"/>
    <property type="match status" value="1"/>
</dbReference>
<dbReference type="GO" id="GO:0005524">
    <property type="term" value="F:ATP binding"/>
    <property type="evidence" value="ECO:0007669"/>
    <property type="project" value="UniProtKB-KW"/>
</dbReference>
<dbReference type="SUPFAM" id="SSF55890">
    <property type="entry name" value="Sporulation response regulatory protein Spo0B"/>
    <property type="match status" value="1"/>
</dbReference>
<evidence type="ECO:0000256" key="13">
    <source>
        <dbReference type="ARBA" id="ARBA00023136"/>
    </source>
</evidence>
<dbReference type="Pfam" id="PF14689">
    <property type="entry name" value="SPOB_a"/>
    <property type="match status" value="1"/>
</dbReference>
<dbReference type="GO" id="GO:0005886">
    <property type="term" value="C:plasma membrane"/>
    <property type="evidence" value="ECO:0007669"/>
    <property type="project" value="UniProtKB-SubCell"/>
</dbReference>
<dbReference type="GO" id="GO:0000155">
    <property type="term" value="F:phosphorelay sensor kinase activity"/>
    <property type="evidence" value="ECO:0007669"/>
    <property type="project" value="InterPro"/>
</dbReference>
<proteinExistence type="predicted"/>
<dbReference type="InterPro" id="IPR033463">
    <property type="entry name" value="sCache_3"/>
</dbReference>
<keyword evidence="12" id="KW-0902">Two-component regulatory system</keyword>
<dbReference type="EMBL" id="NFEZ01000001">
    <property type="protein sequence ID" value="PLT48132.1"/>
    <property type="molecule type" value="Genomic_DNA"/>
</dbReference>
<dbReference type="Gene3D" id="1.10.287.130">
    <property type="match status" value="1"/>
</dbReference>
<dbReference type="InterPro" id="IPR003594">
    <property type="entry name" value="HATPase_dom"/>
</dbReference>
<dbReference type="Gene3D" id="3.30.450.20">
    <property type="entry name" value="PAS domain"/>
    <property type="match status" value="2"/>
</dbReference>
<keyword evidence="8" id="KW-0547">Nucleotide-binding</keyword>
<name>A0A2N5NCR8_9BACL</name>
<dbReference type="InterPro" id="IPR039506">
    <property type="entry name" value="SPOB_a"/>
</dbReference>
<evidence type="ECO:0000313" key="16">
    <source>
        <dbReference type="EMBL" id="PLT48132.1"/>
    </source>
</evidence>
<keyword evidence="7 14" id="KW-0812">Transmembrane</keyword>
<evidence type="ECO:0000256" key="14">
    <source>
        <dbReference type="SAM" id="Phobius"/>
    </source>
</evidence>
<keyword evidence="10" id="KW-0067">ATP-binding</keyword>
<evidence type="ECO:0000256" key="11">
    <source>
        <dbReference type="ARBA" id="ARBA00022989"/>
    </source>
</evidence>
<gene>
    <name evidence="16" type="ORF">B8V81_0264</name>
</gene>
<dbReference type="Gene3D" id="3.30.565.10">
    <property type="entry name" value="Histidine kinase-like ATPase, C-terminal domain"/>
    <property type="match status" value="1"/>
</dbReference>
<dbReference type="InterPro" id="IPR005467">
    <property type="entry name" value="His_kinase_dom"/>
</dbReference>
<dbReference type="PROSITE" id="PS50109">
    <property type="entry name" value="HIS_KIN"/>
    <property type="match status" value="1"/>
</dbReference>
<comment type="caution">
    <text evidence="16">The sequence shown here is derived from an EMBL/GenBank/DDBJ whole genome shotgun (WGS) entry which is preliminary data.</text>
</comment>
<dbReference type="InterPro" id="IPR004358">
    <property type="entry name" value="Sig_transdc_His_kin-like_C"/>
</dbReference>
<dbReference type="OrthoDB" id="9792686at2"/>
<dbReference type="InterPro" id="IPR036890">
    <property type="entry name" value="HATPase_C_sf"/>
</dbReference>
<evidence type="ECO:0000256" key="12">
    <source>
        <dbReference type="ARBA" id="ARBA00023012"/>
    </source>
</evidence>
<keyword evidence="11 14" id="KW-1133">Transmembrane helix</keyword>
<keyword evidence="5" id="KW-0597">Phosphoprotein</keyword>
<keyword evidence="17" id="KW-1185">Reference proteome</keyword>
<dbReference type="InterPro" id="IPR029151">
    <property type="entry name" value="Sensor-like_sf"/>
</dbReference>
<evidence type="ECO:0000259" key="15">
    <source>
        <dbReference type="PROSITE" id="PS50109"/>
    </source>
</evidence>
<organism evidence="16 17">
    <name type="scientific">Paenibacillus pasadenensis</name>
    <dbReference type="NCBI Taxonomy" id="217090"/>
    <lineage>
        <taxon>Bacteria</taxon>
        <taxon>Bacillati</taxon>
        <taxon>Bacillota</taxon>
        <taxon>Bacilli</taxon>
        <taxon>Bacillales</taxon>
        <taxon>Paenibacillaceae</taxon>
        <taxon>Paenibacillus</taxon>
    </lineage>
</organism>
<evidence type="ECO:0000256" key="4">
    <source>
        <dbReference type="ARBA" id="ARBA00022475"/>
    </source>
</evidence>
<keyword evidence="13 14" id="KW-0472">Membrane</keyword>
<evidence type="ECO:0000256" key="8">
    <source>
        <dbReference type="ARBA" id="ARBA00022741"/>
    </source>
</evidence>
<dbReference type="RefSeq" id="WP_028600198.1">
    <property type="nucleotide sequence ID" value="NZ_BIMM01000057.1"/>
</dbReference>
<evidence type="ECO:0000256" key="6">
    <source>
        <dbReference type="ARBA" id="ARBA00022679"/>
    </source>
</evidence>
<evidence type="ECO:0000256" key="1">
    <source>
        <dbReference type="ARBA" id="ARBA00000085"/>
    </source>
</evidence>
<evidence type="ECO:0000256" key="2">
    <source>
        <dbReference type="ARBA" id="ARBA00004651"/>
    </source>
</evidence>
<dbReference type="AlphaFoldDB" id="A0A2N5NCR8"/>
<dbReference type="InterPro" id="IPR000014">
    <property type="entry name" value="PAS"/>
</dbReference>
<dbReference type="Pfam" id="PF17203">
    <property type="entry name" value="sCache_3_2"/>
    <property type="match status" value="1"/>
</dbReference>
<dbReference type="Pfam" id="PF02518">
    <property type="entry name" value="HATPase_c"/>
    <property type="match status" value="1"/>
</dbReference>
<dbReference type="CDD" id="cd00130">
    <property type="entry name" value="PAS"/>
    <property type="match status" value="1"/>
</dbReference>
<dbReference type="SUPFAM" id="SSF103190">
    <property type="entry name" value="Sensory domain-like"/>
    <property type="match status" value="1"/>
</dbReference>
<reference evidence="16 17" key="1">
    <citation type="submission" date="2017-05" db="EMBL/GenBank/DDBJ databases">
        <title>Functional genome analysis of Paenibacillus pasadenensis strain R16: insights on endophytic life style and antifungal activity.</title>
        <authorList>
            <person name="Passera A."/>
            <person name="Marcolungo L."/>
            <person name="Casati P."/>
            <person name="Brasca M."/>
            <person name="Quaglino F."/>
            <person name="Delledonne M."/>
        </authorList>
    </citation>
    <scope>NUCLEOTIDE SEQUENCE [LARGE SCALE GENOMIC DNA]</scope>
    <source>
        <strain evidence="16 17">R16</strain>
    </source>
</reference>
<comment type="subcellular location">
    <subcellularLocation>
        <location evidence="2">Cell membrane</location>
        <topology evidence="2">Multi-pass membrane protein</topology>
    </subcellularLocation>
</comment>
<protein>
    <recommendedName>
        <fullName evidence="3">histidine kinase</fullName>
        <ecNumber evidence="3">2.7.13.3</ecNumber>
    </recommendedName>
</protein>
<evidence type="ECO:0000256" key="7">
    <source>
        <dbReference type="ARBA" id="ARBA00022692"/>
    </source>
</evidence>
<dbReference type="Proteomes" id="UP000234789">
    <property type="component" value="Unassembled WGS sequence"/>
</dbReference>
<evidence type="ECO:0000256" key="10">
    <source>
        <dbReference type="ARBA" id="ARBA00022840"/>
    </source>
</evidence>
<dbReference type="CDD" id="cd18773">
    <property type="entry name" value="PDC1_HK_sensor"/>
    <property type="match status" value="1"/>
</dbReference>
<dbReference type="SMART" id="SM00091">
    <property type="entry name" value="PAS"/>
    <property type="match status" value="1"/>
</dbReference>
<dbReference type="EC" id="2.7.13.3" evidence="3"/>
<dbReference type="PANTHER" id="PTHR43065">
    <property type="entry name" value="SENSOR HISTIDINE KINASE"/>
    <property type="match status" value="1"/>
</dbReference>